<dbReference type="PROSITE" id="PS51716">
    <property type="entry name" value="G_IRG"/>
    <property type="match status" value="2"/>
</dbReference>
<dbReference type="OMA" id="NCFESPQ"/>
<dbReference type="GO" id="GO:0005525">
    <property type="term" value="F:GTP binding"/>
    <property type="evidence" value="ECO:0007669"/>
    <property type="project" value="UniProtKB-KW"/>
</dbReference>
<evidence type="ECO:0000256" key="2">
    <source>
        <dbReference type="ARBA" id="ARBA00022741"/>
    </source>
</evidence>
<evidence type="ECO:0000256" key="3">
    <source>
        <dbReference type="ARBA" id="ARBA00022801"/>
    </source>
</evidence>
<proteinExistence type="inferred from homology"/>
<evidence type="ECO:0000259" key="5">
    <source>
        <dbReference type="PROSITE" id="PS51716"/>
    </source>
</evidence>
<dbReference type="PANTHER" id="PTHR32341:SF10">
    <property type="entry name" value="INTERFERON-INDUCIBLE GTPASE 5"/>
    <property type="match status" value="1"/>
</dbReference>
<evidence type="ECO:0000313" key="6">
    <source>
        <dbReference type="EMBL" id="GCC17079.1"/>
    </source>
</evidence>
<dbReference type="GO" id="GO:0016787">
    <property type="term" value="F:hydrolase activity"/>
    <property type="evidence" value="ECO:0007669"/>
    <property type="project" value="UniProtKB-KW"/>
</dbReference>
<dbReference type="STRING" id="137246.A0A401RG08"/>
<feature type="domain" description="IRG-type G" evidence="5">
    <location>
        <begin position="264"/>
        <end position="446"/>
    </location>
</feature>
<comment type="caution">
    <text evidence="6">The sequence shown here is derived from an EMBL/GenBank/DDBJ whole genome shotgun (WGS) entry which is preliminary data.</text>
</comment>
<dbReference type="Gene3D" id="3.40.50.300">
    <property type="entry name" value="P-loop containing nucleotide triphosphate hydrolases"/>
    <property type="match status" value="2"/>
</dbReference>
<sequence>MGIMRSVWVPQRQFVRVLTLDPPNEETTRVWDCTVRPGLDLAVFGDHWSGKSSFINAVRGLQADSEAAAKIGQEFPCTEPVVYSFPRYSNVRIWELPPIGLSVQPEKYLKEVNGKNYGIIFIIASEIFKDHHGQLAKALQGPDRTVIFVRNKIESDLEAFKQRHKSNYEESSFLKELREFSVSCLLKHGVQKPVVYLLSNLDTGKFDFPLLWAQIKNHPEVIKREIFDRIGQAKQDSLKHVFEEGGLPNLVSQILSCGLEQNDIVVNVGVIGEAGAGKSSLVNALRGVPDDHPGAAPTGVTETTVVPSPYPHPAFHHIVLWDLPGLGTLDFQPESYREKVGFHRYDFFIIVASERFKASHATLAKWIQESGAHFYFARSKIDNDVAACQRQQGPITDQHETLHKIREEAVNYLTQQGVHSPQVFLISSPFFKDYDSKQLQETLERDVPKFRKQAFLKSIHPVCSGFITRKRDSLSAEVWKLALFSSVAAAVPVPGVALLCDMGILSRNLPFYYKCFGLDEESLKRISADVQKPLEDLKAQMRSPQATYINIPLLYKFLSSGPGMGLMAGEFLIHRVPIFGSVTAGGIAFTVAKRILTGLIHSLAADAEQILHWVIQSQVG</sequence>
<name>A0A401RG08_CHIPU</name>
<dbReference type="SUPFAM" id="SSF52540">
    <property type="entry name" value="P-loop containing nucleoside triphosphate hydrolases"/>
    <property type="match status" value="2"/>
</dbReference>
<feature type="domain" description="IRG-type G" evidence="5">
    <location>
        <begin position="37"/>
        <end position="218"/>
    </location>
</feature>
<dbReference type="AlphaFoldDB" id="A0A401RG08"/>
<gene>
    <name evidence="6" type="ORF">chiPu_0021487</name>
</gene>
<dbReference type="PANTHER" id="PTHR32341">
    <property type="entry name" value="INTERFERON-INDUCIBLE GTPASE"/>
    <property type="match status" value="1"/>
</dbReference>
<accession>A0A401RG08</accession>
<organism evidence="6 7">
    <name type="scientific">Chiloscyllium punctatum</name>
    <name type="common">Brownbanded bambooshark</name>
    <name type="synonym">Hemiscyllium punctatum</name>
    <dbReference type="NCBI Taxonomy" id="137246"/>
    <lineage>
        <taxon>Eukaryota</taxon>
        <taxon>Metazoa</taxon>
        <taxon>Chordata</taxon>
        <taxon>Craniata</taxon>
        <taxon>Vertebrata</taxon>
        <taxon>Chondrichthyes</taxon>
        <taxon>Elasmobranchii</taxon>
        <taxon>Galeomorphii</taxon>
        <taxon>Galeoidea</taxon>
        <taxon>Orectolobiformes</taxon>
        <taxon>Hemiscylliidae</taxon>
        <taxon>Chiloscyllium</taxon>
    </lineage>
</organism>
<dbReference type="Pfam" id="PF05049">
    <property type="entry name" value="IIGP"/>
    <property type="match status" value="2"/>
</dbReference>
<dbReference type="GO" id="GO:0016020">
    <property type="term" value="C:membrane"/>
    <property type="evidence" value="ECO:0007669"/>
    <property type="project" value="InterPro"/>
</dbReference>
<keyword evidence="2" id="KW-0547">Nucleotide-binding</keyword>
<keyword evidence="4" id="KW-0342">GTP-binding</keyword>
<dbReference type="InterPro" id="IPR007743">
    <property type="entry name" value="Immunity-related_GTPase-like"/>
</dbReference>
<keyword evidence="7" id="KW-1185">Reference proteome</keyword>
<keyword evidence="3" id="KW-0378">Hydrolase</keyword>
<dbReference type="Proteomes" id="UP000287033">
    <property type="component" value="Unassembled WGS sequence"/>
</dbReference>
<evidence type="ECO:0000256" key="1">
    <source>
        <dbReference type="ARBA" id="ARBA00005429"/>
    </source>
</evidence>
<evidence type="ECO:0000256" key="4">
    <source>
        <dbReference type="ARBA" id="ARBA00023134"/>
    </source>
</evidence>
<dbReference type="EMBL" id="BEZZ01004005">
    <property type="protein sequence ID" value="GCC17079.1"/>
    <property type="molecule type" value="Genomic_DNA"/>
</dbReference>
<comment type="similarity">
    <text evidence="1">Belongs to the TRAFAC class dynamin-like GTPase superfamily. IRG family.</text>
</comment>
<reference evidence="6 7" key="1">
    <citation type="journal article" date="2018" name="Nat. Ecol. Evol.">
        <title>Shark genomes provide insights into elasmobranch evolution and the origin of vertebrates.</title>
        <authorList>
            <person name="Hara Y"/>
            <person name="Yamaguchi K"/>
            <person name="Onimaru K"/>
            <person name="Kadota M"/>
            <person name="Koyanagi M"/>
            <person name="Keeley SD"/>
            <person name="Tatsumi K"/>
            <person name="Tanaka K"/>
            <person name="Motone F"/>
            <person name="Kageyama Y"/>
            <person name="Nozu R"/>
            <person name="Adachi N"/>
            <person name="Nishimura O"/>
            <person name="Nakagawa R"/>
            <person name="Tanegashima C"/>
            <person name="Kiyatake I"/>
            <person name="Matsumoto R"/>
            <person name="Murakumo K"/>
            <person name="Nishida K"/>
            <person name="Terakita A"/>
            <person name="Kuratani S"/>
            <person name="Sato K"/>
            <person name="Hyodo S Kuraku.S."/>
        </authorList>
    </citation>
    <scope>NUCLEOTIDE SEQUENCE [LARGE SCALE GENOMIC DNA]</scope>
</reference>
<protein>
    <recommendedName>
        <fullName evidence="5">IRG-type G domain-containing protein</fullName>
    </recommendedName>
</protein>
<dbReference type="FunFam" id="3.40.50.300:FF:000541">
    <property type="entry name" value="Immunity related GTPase M"/>
    <property type="match status" value="2"/>
</dbReference>
<dbReference type="InterPro" id="IPR030385">
    <property type="entry name" value="G_IRG_dom"/>
</dbReference>
<dbReference type="InterPro" id="IPR051515">
    <property type="entry name" value="IRG"/>
</dbReference>
<dbReference type="InterPro" id="IPR027417">
    <property type="entry name" value="P-loop_NTPase"/>
</dbReference>
<evidence type="ECO:0000313" key="7">
    <source>
        <dbReference type="Proteomes" id="UP000287033"/>
    </source>
</evidence>
<dbReference type="OrthoDB" id="422720at2759"/>